<dbReference type="InterPro" id="IPR016047">
    <property type="entry name" value="M23ase_b-sheet_dom"/>
</dbReference>
<dbReference type="PANTHER" id="PTHR21666:SF270">
    <property type="entry name" value="MUREIN HYDROLASE ACTIVATOR ENVC"/>
    <property type="match status" value="1"/>
</dbReference>
<dbReference type="SUPFAM" id="SSF51261">
    <property type="entry name" value="Duplicated hybrid motif"/>
    <property type="match status" value="1"/>
</dbReference>
<dbReference type="InterPro" id="IPR011055">
    <property type="entry name" value="Dup_hybrid_motif"/>
</dbReference>
<dbReference type="OrthoDB" id="9814460at2"/>
<keyword evidence="4" id="KW-1185">Reference proteome</keyword>
<dbReference type="EMBL" id="CP000860">
    <property type="protein sequence ID" value="ACA59963.1"/>
    <property type="molecule type" value="Genomic_DNA"/>
</dbReference>
<accession>B1I4Q6</accession>
<gene>
    <name evidence="3" type="ordered locus">Daud_1457</name>
</gene>
<dbReference type="GO" id="GO:0004222">
    <property type="term" value="F:metalloendopeptidase activity"/>
    <property type="evidence" value="ECO:0007669"/>
    <property type="project" value="TreeGrafter"/>
</dbReference>
<dbReference type="Pfam" id="PF01551">
    <property type="entry name" value="Peptidase_M23"/>
    <property type="match status" value="1"/>
</dbReference>
<organism evidence="3 4">
    <name type="scientific">Desulforudis audaxviator (strain MP104C)</name>
    <dbReference type="NCBI Taxonomy" id="477974"/>
    <lineage>
        <taxon>Bacteria</taxon>
        <taxon>Bacillati</taxon>
        <taxon>Bacillota</taxon>
        <taxon>Clostridia</taxon>
        <taxon>Thermoanaerobacterales</taxon>
        <taxon>Candidatus Desulforudaceae</taxon>
        <taxon>Candidatus Desulforudis</taxon>
    </lineage>
</organism>
<proteinExistence type="predicted"/>
<sequence>MRLFTREKRLDWPLPPAAPRSRAGRSQQKWFFRVTAAVVLFLVFLAIRETQVPLGVQVREGLQYVLTTEWNYQPVVDRVVRLGLQTVSVDLPFLDTVPQRPDGDTEMVTVPANGLLPPVPGTVVREFGWVVDPVDNRERFHPGVDISAPAGTPVRAVMSGLVSQVGENPTYGPYVLIDHGSEVYTLYAQLQNIQVRKADRVEAGRVLAEVGNKGDFPGPGVHFEFREQGALVNPLEKITFP</sequence>
<evidence type="ECO:0000313" key="4">
    <source>
        <dbReference type="Proteomes" id="UP000008544"/>
    </source>
</evidence>
<dbReference type="AlphaFoldDB" id="B1I4Q6"/>
<reference evidence="4" key="1">
    <citation type="submission" date="2007-10" db="EMBL/GenBank/DDBJ databases">
        <title>Complete sequence of chromosome of Desulforudis audaxviator MP104C.</title>
        <authorList>
            <person name="Copeland A."/>
            <person name="Lucas S."/>
            <person name="Lapidus A."/>
            <person name="Barry K."/>
            <person name="Glavina del Rio T."/>
            <person name="Dalin E."/>
            <person name="Tice H."/>
            <person name="Bruce D."/>
            <person name="Pitluck S."/>
            <person name="Lowry S.R."/>
            <person name="Larimer F."/>
            <person name="Land M.L."/>
            <person name="Hauser L."/>
            <person name="Kyrpides N."/>
            <person name="Ivanova N.N."/>
            <person name="Richardson P."/>
        </authorList>
    </citation>
    <scope>NUCLEOTIDE SEQUENCE [LARGE SCALE GENOMIC DNA]</scope>
    <source>
        <strain evidence="4">MP104C</strain>
    </source>
</reference>
<dbReference type="Gene3D" id="2.70.70.10">
    <property type="entry name" value="Glucose Permease (Domain IIA)"/>
    <property type="match status" value="1"/>
</dbReference>
<name>B1I4Q6_DESAP</name>
<feature type="domain" description="M23ase beta-sheet core" evidence="2">
    <location>
        <begin position="139"/>
        <end position="234"/>
    </location>
</feature>
<evidence type="ECO:0000313" key="3">
    <source>
        <dbReference type="EMBL" id="ACA59963.1"/>
    </source>
</evidence>
<protein>
    <submittedName>
        <fullName evidence="3">Peptidase M23B</fullName>
    </submittedName>
</protein>
<reference evidence="3 4" key="2">
    <citation type="journal article" date="2008" name="Science">
        <title>Environmental genomics reveals a single-species ecosystem deep within Earth.</title>
        <authorList>
            <person name="Chivian D."/>
            <person name="Brodie E.L."/>
            <person name="Alm E.J."/>
            <person name="Culley D.E."/>
            <person name="Dehal P.S."/>
            <person name="Desantis T.Z."/>
            <person name="Gihring T.M."/>
            <person name="Lapidus A."/>
            <person name="Lin L.H."/>
            <person name="Lowry S.R."/>
            <person name="Moser D.P."/>
            <person name="Richardson P.M."/>
            <person name="Southam G."/>
            <person name="Wanger G."/>
            <person name="Pratt L.M."/>
            <person name="Andersen G.L."/>
            <person name="Hazen T.C."/>
            <person name="Brockman F.J."/>
            <person name="Arkin A.P."/>
            <person name="Onstott T.C."/>
        </authorList>
    </citation>
    <scope>NUCLEOTIDE SEQUENCE [LARGE SCALE GENOMIC DNA]</scope>
    <source>
        <strain evidence="3 4">MP104C</strain>
    </source>
</reference>
<dbReference type="PANTHER" id="PTHR21666">
    <property type="entry name" value="PEPTIDASE-RELATED"/>
    <property type="match status" value="1"/>
</dbReference>
<dbReference type="RefSeq" id="WP_012302548.1">
    <property type="nucleotide sequence ID" value="NC_010424.1"/>
</dbReference>
<dbReference type="InterPro" id="IPR050570">
    <property type="entry name" value="Cell_wall_metabolism_enzyme"/>
</dbReference>
<dbReference type="KEGG" id="dau:Daud_1457"/>
<evidence type="ECO:0000256" key="1">
    <source>
        <dbReference type="SAM" id="Phobius"/>
    </source>
</evidence>
<dbReference type="STRING" id="477974.Daud_1457"/>
<keyword evidence="1" id="KW-0812">Transmembrane</keyword>
<dbReference type="Proteomes" id="UP000008544">
    <property type="component" value="Chromosome"/>
</dbReference>
<feature type="transmembrane region" description="Helical" evidence="1">
    <location>
        <begin position="30"/>
        <end position="47"/>
    </location>
</feature>
<evidence type="ECO:0000259" key="2">
    <source>
        <dbReference type="Pfam" id="PF01551"/>
    </source>
</evidence>
<dbReference type="HOGENOM" id="CLU_029425_10_0_9"/>
<dbReference type="CDD" id="cd12797">
    <property type="entry name" value="M23_peptidase"/>
    <property type="match status" value="1"/>
</dbReference>
<keyword evidence="1" id="KW-1133">Transmembrane helix</keyword>
<dbReference type="eggNOG" id="COG0739">
    <property type="taxonomic scope" value="Bacteria"/>
</dbReference>
<keyword evidence="1" id="KW-0472">Membrane</keyword>